<dbReference type="Pfam" id="PF00450">
    <property type="entry name" value="Peptidase_S10"/>
    <property type="match status" value="1"/>
</dbReference>
<feature type="non-terminal residue" evidence="8">
    <location>
        <position position="1"/>
    </location>
</feature>
<organism evidence="8 9">
    <name type="scientific">Cetraspora pellucida</name>
    <dbReference type="NCBI Taxonomy" id="1433469"/>
    <lineage>
        <taxon>Eukaryota</taxon>
        <taxon>Fungi</taxon>
        <taxon>Fungi incertae sedis</taxon>
        <taxon>Mucoromycota</taxon>
        <taxon>Glomeromycotina</taxon>
        <taxon>Glomeromycetes</taxon>
        <taxon>Diversisporales</taxon>
        <taxon>Gigasporaceae</taxon>
        <taxon>Cetraspora</taxon>
    </lineage>
</organism>
<name>A0A9N9GGK5_9GLOM</name>
<dbReference type="PANTHER" id="PTHR11802:SF113">
    <property type="entry name" value="SERINE CARBOXYPEPTIDASE CTSA-4.1"/>
    <property type="match status" value="1"/>
</dbReference>
<evidence type="ECO:0000256" key="6">
    <source>
        <dbReference type="ARBA" id="ARBA00023180"/>
    </source>
</evidence>
<dbReference type="Proteomes" id="UP000789759">
    <property type="component" value="Unassembled WGS sequence"/>
</dbReference>
<dbReference type="PANTHER" id="PTHR11802">
    <property type="entry name" value="SERINE PROTEASE FAMILY S10 SERINE CARBOXYPEPTIDASE"/>
    <property type="match status" value="1"/>
</dbReference>
<dbReference type="OrthoDB" id="2408043at2759"/>
<dbReference type="GO" id="GO:0006508">
    <property type="term" value="P:proteolysis"/>
    <property type="evidence" value="ECO:0007669"/>
    <property type="project" value="UniProtKB-KW"/>
</dbReference>
<comment type="caution">
    <text evidence="8">The sequence shown here is derived from an EMBL/GenBank/DDBJ whole genome shotgun (WGS) entry which is preliminary data.</text>
</comment>
<reference evidence="8" key="1">
    <citation type="submission" date="2021-06" db="EMBL/GenBank/DDBJ databases">
        <authorList>
            <person name="Kallberg Y."/>
            <person name="Tangrot J."/>
            <person name="Rosling A."/>
        </authorList>
    </citation>
    <scope>NUCLEOTIDE SEQUENCE</scope>
    <source>
        <strain evidence="8">FL966</strain>
    </source>
</reference>
<evidence type="ECO:0000256" key="4">
    <source>
        <dbReference type="ARBA" id="ARBA00022729"/>
    </source>
</evidence>
<proteinExistence type="inferred from homology"/>
<dbReference type="PRINTS" id="PR00724">
    <property type="entry name" value="CRBOXYPTASEC"/>
</dbReference>
<keyword evidence="4" id="KW-0732">Signal</keyword>
<keyword evidence="9" id="KW-1185">Reference proteome</keyword>
<evidence type="ECO:0000256" key="7">
    <source>
        <dbReference type="RuleBase" id="RU361156"/>
    </source>
</evidence>
<dbReference type="PROSITE" id="PS00560">
    <property type="entry name" value="CARBOXYPEPT_SER_HIS"/>
    <property type="match status" value="1"/>
</dbReference>
<dbReference type="GO" id="GO:0000324">
    <property type="term" value="C:fungal-type vacuole"/>
    <property type="evidence" value="ECO:0007669"/>
    <property type="project" value="TreeGrafter"/>
</dbReference>
<keyword evidence="6" id="KW-0325">Glycoprotein</keyword>
<keyword evidence="5 7" id="KW-0378">Hydrolase</keyword>
<evidence type="ECO:0000313" key="9">
    <source>
        <dbReference type="Proteomes" id="UP000789759"/>
    </source>
</evidence>
<protein>
    <recommendedName>
        <fullName evidence="7">Carboxypeptidase</fullName>
        <ecNumber evidence="7">3.4.16.-</ecNumber>
    </recommendedName>
</protein>
<evidence type="ECO:0000256" key="3">
    <source>
        <dbReference type="ARBA" id="ARBA00022670"/>
    </source>
</evidence>
<gene>
    <name evidence="8" type="ORF">CPELLU_LOCUS7240</name>
</gene>
<dbReference type="Gene3D" id="3.40.50.1820">
    <property type="entry name" value="alpha/beta hydrolase"/>
    <property type="match status" value="1"/>
</dbReference>
<evidence type="ECO:0000313" key="8">
    <source>
        <dbReference type="EMBL" id="CAG8606405.1"/>
    </source>
</evidence>
<dbReference type="Gene3D" id="1.10.287.410">
    <property type="match status" value="1"/>
</dbReference>
<evidence type="ECO:0000256" key="5">
    <source>
        <dbReference type="ARBA" id="ARBA00022801"/>
    </source>
</evidence>
<dbReference type="EMBL" id="CAJVQA010004784">
    <property type="protein sequence ID" value="CAG8606405.1"/>
    <property type="molecule type" value="Genomic_DNA"/>
</dbReference>
<dbReference type="InterPro" id="IPR018202">
    <property type="entry name" value="Ser_caboxypep_ser_AS"/>
</dbReference>
<dbReference type="InterPro" id="IPR033124">
    <property type="entry name" value="Ser_caboxypep_his_AS"/>
</dbReference>
<dbReference type="PROSITE" id="PS00131">
    <property type="entry name" value="CARBOXYPEPT_SER_SER"/>
    <property type="match status" value="1"/>
</dbReference>
<evidence type="ECO:0000256" key="2">
    <source>
        <dbReference type="ARBA" id="ARBA00022645"/>
    </source>
</evidence>
<dbReference type="InterPro" id="IPR029058">
    <property type="entry name" value="AB_hydrolase_fold"/>
</dbReference>
<sequence length="437" mass="49875">SSQWTKILKRSNFPEYKVNLKEPHLCDDTVQQYSGYVDVKSTKHLFFWFFESRNKPQEDPIVLWLNGGPGQPSVRGLYFELGPCTVNPGGNDTTFNPYSWTSNSSIIFLDQPVNTGYSYGDNVSDTFTAANDVYAFLQIFFQEFYQYANLDFHIAGESYAGHYIPTIASVINKYNNVDDAIENRINIKLKSVLIGNGLFNALVQHKYLSKMACDSSYGPVLNNSACNQMRRDYINCSELTEKCFDSKNLTDCVTAENCFDGIYQLYKTSNRSMYDIRKQCDGDSCYPELQDIEKYSNREDVKTELGVNPSVVFHVRNANVNKNFFNSGDWILFFDAYVSSLLESNIRVLIYAGDADLRCNFFGLDAWTKALKWSGTKGFNNADVTRWITTIGTHSGDVRTFKGLTFLRIFGSGHYVPHDQPIASLDFFVKWIFNKDL</sequence>
<keyword evidence="3 7" id="KW-0645">Protease</keyword>
<dbReference type="SUPFAM" id="SSF53474">
    <property type="entry name" value="alpha/beta-Hydrolases"/>
    <property type="match status" value="1"/>
</dbReference>
<evidence type="ECO:0000256" key="1">
    <source>
        <dbReference type="ARBA" id="ARBA00009431"/>
    </source>
</evidence>
<accession>A0A9N9GGK5</accession>
<comment type="similarity">
    <text evidence="1 7">Belongs to the peptidase S10 family.</text>
</comment>
<dbReference type="GO" id="GO:0004185">
    <property type="term" value="F:serine-type carboxypeptidase activity"/>
    <property type="evidence" value="ECO:0007669"/>
    <property type="project" value="UniProtKB-UniRule"/>
</dbReference>
<dbReference type="InterPro" id="IPR001563">
    <property type="entry name" value="Peptidase_S10"/>
</dbReference>
<dbReference type="AlphaFoldDB" id="A0A9N9GGK5"/>
<keyword evidence="2 7" id="KW-0121">Carboxypeptidase</keyword>
<dbReference type="EC" id="3.4.16.-" evidence="7"/>